<gene>
    <name evidence="1" type="ORF">BDM02DRAFT_3153749</name>
</gene>
<accession>A0ACB6ZS61</accession>
<dbReference type="EMBL" id="MU117969">
    <property type="protein sequence ID" value="KAF9652278.1"/>
    <property type="molecule type" value="Genomic_DNA"/>
</dbReference>
<evidence type="ECO:0000313" key="1">
    <source>
        <dbReference type="EMBL" id="KAF9652278.1"/>
    </source>
</evidence>
<name>A0ACB6ZS61_THEGA</name>
<reference evidence="1" key="2">
    <citation type="journal article" date="2020" name="Nat. Commun.">
        <title>Large-scale genome sequencing of mycorrhizal fungi provides insights into the early evolution of symbiotic traits.</title>
        <authorList>
            <person name="Miyauchi S."/>
            <person name="Kiss E."/>
            <person name="Kuo A."/>
            <person name="Drula E."/>
            <person name="Kohler A."/>
            <person name="Sanchez-Garcia M."/>
            <person name="Morin E."/>
            <person name="Andreopoulos B."/>
            <person name="Barry K.W."/>
            <person name="Bonito G."/>
            <person name="Buee M."/>
            <person name="Carver A."/>
            <person name="Chen C."/>
            <person name="Cichocki N."/>
            <person name="Clum A."/>
            <person name="Culley D."/>
            <person name="Crous P.W."/>
            <person name="Fauchery L."/>
            <person name="Girlanda M."/>
            <person name="Hayes R.D."/>
            <person name="Keri Z."/>
            <person name="LaButti K."/>
            <person name="Lipzen A."/>
            <person name="Lombard V."/>
            <person name="Magnuson J."/>
            <person name="Maillard F."/>
            <person name="Murat C."/>
            <person name="Nolan M."/>
            <person name="Ohm R.A."/>
            <person name="Pangilinan J."/>
            <person name="Pereira M.F."/>
            <person name="Perotto S."/>
            <person name="Peter M."/>
            <person name="Pfister S."/>
            <person name="Riley R."/>
            <person name="Sitrit Y."/>
            <person name="Stielow J.B."/>
            <person name="Szollosi G."/>
            <person name="Zifcakova L."/>
            <person name="Stursova M."/>
            <person name="Spatafora J.W."/>
            <person name="Tedersoo L."/>
            <person name="Vaario L.M."/>
            <person name="Yamada A."/>
            <person name="Yan M."/>
            <person name="Wang P."/>
            <person name="Xu J."/>
            <person name="Bruns T."/>
            <person name="Baldrian P."/>
            <person name="Vilgalys R."/>
            <person name="Dunand C."/>
            <person name="Henrissat B."/>
            <person name="Grigoriev I.V."/>
            <person name="Hibbett D."/>
            <person name="Nagy L.G."/>
            <person name="Martin F.M."/>
        </authorList>
    </citation>
    <scope>NUCLEOTIDE SEQUENCE</scope>
    <source>
        <strain evidence="1">P2</strain>
    </source>
</reference>
<proteinExistence type="predicted"/>
<sequence>MLRLFALASLLLITLSQSNVRASPCLSFDVDFNLYAFGFNGKDWNAGTQDVWATATNATDITTAGRPPFDGENTTCYLAQYFNAIYVLNGDAKNPSSVYIYDAGSKSWSKQATTPGSFDYSSFDTILDHDTNVFYALSKGAMYSLNMDTLKVARSGAIPWNLVQKPDLLQNYNPVMALAQNHIHFLNVGNDGPGKARIFVIHYSYLQPEVQSYTGEKVFPAAYGQATSFFKQSGVQEEFAFIPDDFSGTYVINVENNSTRTLPPPRVKDTKSSYVAGITSLVQLDSIGAVSFLPYVPGDSSANANATWTSIKGLPVVALYKSGSSTSNNPHVNGTGVPGNTDTSHSSSGGVLRSAAISSAMTRAARTPQTAMGYTSS</sequence>
<organism evidence="1 2">
    <name type="scientific">Thelephora ganbajun</name>
    <name type="common">Ganba fungus</name>
    <dbReference type="NCBI Taxonomy" id="370292"/>
    <lineage>
        <taxon>Eukaryota</taxon>
        <taxon>Fungi</taxon>
        <taxon>Dikarya</taxon>
        <taxon>Basidiomycota</taxon>
        <taxon>Agaricomycotina</taxon>
        <taxon>Agaricomycetes</taxon>
        <taxon>Thelephorales</taxon>
        <taxon>Thelephoraceae</taxon>
        <taxon>Thelephora</taxon>
    </lineage>
</organism>
<reference evidence="1" key="1">
    <citation type="submission" date="2019-10" db="EMBL/GenBank/DDBJ databases">
        <authorList>
            <consortium name="DOE Joint Genome Institute"/>
            <person name="Kuo A."/>
            <person name="Miyauchi S."/>
            <person name="Kiss E."/>
            <person name="Drula E."/>
            <person name="Kohler A."/>
            <person name="Sanchez-Garcia M."/>
            <person name="Andreopoulos B."/>
            <person name="Barry K.W."/>
            <person name="Bonito G."/>
            <person name="Buee M."/>
            <person name="Carver A."/>
            <person name="Chen C."/>
            <person name="Cichocki N."/>
            <person name="Clum A."/>
            <person name="Culley D."/>
            <person name="Crous P.W."/>
            <person name="Fauchery L."/>
            <person name="Girlanda M."/>
            <person name="Hayes R."/>
            <person name="Keri Z."/>
            <person name="Labutti K."/>
            <person name="Lipzen A."/>
            <person name="Lombard V."/>
            <person name="Magnuson J."/>
            <person name="Maillard F."/>
            <person name="Morin E."/>
            <person name="Murat C."/>
            <person name="Nolan M."/>
            <person name="Ohm R."/>
            <person name="Pangilinan J."/>
            <person name="Pereira M."/>
            <person name="Perotto S."/>
            <person name="Peter M."/>
            <person name="Riley R."/>
            <person name="Sitrit Y."/>
            <person name="Stielow B."/>
            <person name="Szollosi G."/>
            <person name="Zifcakova L."/>
            <person name="Stursova M."/>
            <person name="Spatafora J.W."/>
            <person name="Tedersoo L."/>
            <person name="Vaario L.-M."/>
            <person name="Yamada A."/>
            <person name="Yan M."/>
            <person name="Wang P."/>
            <person name="Xu J."/>
            <person name="Bruns T."/>
            <person name="Baldrian P."/>
            <person name="Vilgalys R."/>
            <person name="Henrissat B."/>
            <person name="Grigoriev I.V."/>
            <person name="Hibbett D."/>
            <person name="Nagy L.G."/>
            <person name="Martin F.M."/>
        </authorList>
    </citation>
    <scope>NUCLEOTIDE SEQUENCE</scope>
    <source>
        <strain evidence="1">P2</strain>
    </source>
</reference>
<keyword evidence="2" id="KW-1185">Reference proteome</keyword>
<evidence type="ECO:0000313" key="2">
    <source>
        <dbReference type="Proteomes" id="UP000886501"/>
    </source>
</evidence>
<dbReference type="Proteomes" id="UP000886501">
    <property type="component" value="Unassembled WGS sequence"/>
</dbReference>
<comment type="caution">
    <text evidence="1">The sequence shown here is derived from an EMBL/GenBank/DDBJ whole genome shotgun (WGS) entry which is preliminary data.</text>
</comment>
<protein>
    <submittedName>
        <fullName evidence="1">Uncharacterized protein</fullName>
    </submittedName>
</protein>